<evidence type="ECO:0000313" key="2">
    <source>
        <dbReference type="Proteomes" id="UP000054549"/>
    </source>
</evidence>
<name>A0A0C2SGW9_AMAMK</name>
<proteinExistence type="predicted"/>
<evidence type="ECO:0000313" key="1">
    <source>
        <dbReference type="EMBL" id="KIL62355.1"/>
    </source>
</evidence>
<accession>A0A0C2SGW9</accession>
<dbReference type="InParanoid" id="A0A0C2SGW9"/>
<protein>
    <submittedName>
        <fullName evidence="1">Uncharacterized protein</fullName>
    </submittedName>
</protein>
<dbReference type="HOGENOM" id="CLU_3013725_0_0_1"/>
<gene>
    <name evidence="1" type="ORF">M378DRAFT_796556</name>
</gene>
<sequence length="56" mass="6577">MRWLAGENFTTISCIMWQWKAFVATLIAWTSPSSWLRCTFNIVSTPLHHLCDWNTC</sequence>
<dbReference type="AlphaFoldDB" id="A0A0C2SGW9"/>
<dbReference type="EMBL" id="KN818272">
    <property type="protein sequence ID" value="KIL62355.1"/>
    <property type="molecule type" value="Genomic_DNA"/>
</dbReference>
<dbReference type="Proteomes" id="UP000054549">
    <property type="component" value="Unassembled WGS sequence"/>
</dbReference>
<reference evidence="1 2" key="1">
    <citation type="submission" date="2014-04" db="EMBL/GenBank/DDBJ databases">
        <title>Evolutionary Origins and Diversification of the Mycorrhizal Mutualists.</title>
        <authorList>
            <consortium name="DOE Joint Genome Institute"/>
            <consortium name="Mycorrhizal Genomics Consortium"/>
            <person name="Kohler A."/>
            <person name="Kuo A."/>
            <person name="Nagy L.G."/>
            <person name="Floudas D."/>
            <person name="Copeland A."/>
            <person name="Barry K.W."/>
            <person name="Cichocki N."/>
            <person name="Veneault-Fourrey C."/>
            <person name="LaButti K."/>
            <person name="Lindquist E.A."/>
            <person name="Lipzen A."/>
            <person name="Lundell T."/>
            <person name="Morin E."/>
            <person name="Murat C."/>
            <person name="Riley R."/>
            <person name="Ohm R."/>
            <person name="Sun H."/>
            <person name="Tunlid A."/>
            <person name="Henrissat B."/>
            <person name="Grigoriev I.V."/>
            <person name="Hibbett D.S."/>
            <person name="Martin F."/>
        </authorList>
    </citation>
    <scope>NUCLEOTIDE SEQUENCE [LARGE SCALE GENOMIC DNA]</scope>
    <source>
        <strain evidence="1 2">Koide BX008</strain>
    </source>
</reference>
<keyword evidence="2" id="KW-1185">Reference proteome</keyword>
<organism evidence="1 2">
    <name type="scientific">Amanita muscaria (strain Koide BX008)</name>
    <dbReference type="NCBI Taxonomy" id="946122"/>
    <lineage>
        <taxon>Eukaryota</taxon>
        <taxon>Fungi</taxon>
        <taxon>Dikarya</taxon>
        <taxon>Basidiomycota</taxon>
        <taxon>Agaricomycotina</taxon>
        <taxon>Agaricomycetes</taxon>
        <taxon>Agaricomycetidae</taxon>
        <taxon>Agaricales</taxon>
        <taxon>Pluteineae</taxon>
        <taxon>Amanitaceae</taxon>
        <taxon>Amanita</taxon>
    </lineage>
</organism>